<evidence type="ECO:0000313" key="8">
    <source>
        <dbReference type="EMBL" id="TQM97775.1"/>
    </source>
</evidence>
<dbReference type="Gene3D" id="3.40.50.720">
    <property type="entry name" value="NAD(P)-binding Rossmann-like Domain"/>
    <property type="match status" value="1"/>
</dbReference>
<name>A0A543KRS4_9MICO</name>
<dbReference type="InterPro" id="IPR008927">
    <property type="entry name" value="6-PGluconate_DH-like_C_sf"/>
</dbReference>
<comment type="pathway">
    <text evidence="1">Lipid metabolism; butanoate metabolism.</text>
</comment>
<dbReference type="GO" id="GO:0006635">
    <property type="term" value="P:fatty acid beta-oxidation"/>
    <property type="evidence" value="ECO:0007669"/>
    <property type="project" value="TreeGrafter"/>
</dbReference>
<evidence type="ECO:0000259" key="7">
    <source>
        <dbReference type="Pfam" id="PF02737"/>
    </source>
</evidence>
<accession>A0A543KRS4</accession>
<dbReference type="SUPFAM" id="SSF48179">
    <property type="entry name" value="6-phosphogluconate dehydrogenase C-terminal domain-like"/>
    <property type="match status" value="1"/>
</dbReference>
<dbReference type="Pfam" id="PF02737">
    <property type="entry name" value="3HCDH_N"/>
    <property type="match status" value="1"/>
</dbReference>
<dbReference type="AlphaFoldDB" id="A0A543KRS4"/>
<dbReference type="Pfam" id="PF00725">
    <property type="entry name" value="3HCDH"/>
    <property type="match status" value="1"/>
</dbReference>
<protein>
    <submittedName>
        <fullName evidence="8">3-hydroxybutyryl-CoA dehydrogenase</fullName>
    </submittedName>
</protein>
<dbReference type="InterPro" id="IPR022694">
    <property type="entry name" value="3-OHacyl-CoA_DH"/>
</dbReference>
<reference evidence="8 9" key="1">
    <citation type="submission" date="2019-06" db="EMBL/GenBank/DDBJ databases">
        <title>Sequencing the genomes of 1000 actinobacteria strains.</title>
        <authorList>
            <person name="Klenk H.-P."/>
        </authorList>
    </citation>
    <scope>NUCLEOTIDE SEQUENCE [LARGE SCALE GENOMIC DNA]</scope>
    <source>
        <strain evidence="8 9">DSM 12362</strain>
    </source>
</reference>
<feature type="binding site" evidence="5">
    <location>
        <position position="280"/>
    </location>
    <ligand>
        <name>NAD(+)</name>
        <dbReference type="ChEBI" id="CHEBI:57540"/>
    </ligand>
</feature>
<dbReference type="RefSeq" id="WP_141819601.1">
    <property type="nucleotide sequence ID" value="NZ_BAAAIL010000001.1"/>
</dbReference>
<feature type="domain" description="3-hydroxyacyl-CoA dehydrogenase NAD binding" evidence="7">
    <location>
        <begin position="9"/>
        <end position="190"/>
    </location>
</feature>
<feature type="binding site" evidence="5">
    <location>
        <position position="124"/>
    </location>
    <ligand>
        <name>NAD(+)</name>
        <dbReference type="ChEBI" id="CHEBI:57540"/>
    </ligand>
</feature>
<feature type="site" description="Important for catalytic activity" evidence="4">
    <location>
        <position position="146"/>
    </location>
</feature>
<feature type="binding site" evidence="5">
    <location>
        <begin position="14"/>
        <end position="19"/>
    </location>
    <ligand>
        <name>NAD(+)</name>
        <dbReference type="ChEBI" id="CHEBI:57540"/>
    </ligand>
</feature>
<evidence type="ECO:0000256" key="5">
    <source>
        <dbReference type="PIRSR" id="PIRSR000105-2"/>
    </source>
</evidence>
<keyword evidence="3" id="KW-0560">Oxidoreductase</keyword>
<dbReference type="Gene3D" id="1.10.1040.10">
    <property type="entry name" value="N-(1-d-carboxylethyl)-l-norvaline Dehydrogenase, domain 2"/>
    <property type="match status" value="1"/>
</dbReference>
<feature type="binding site" evidence="5">
    <location>
        <position position="102"/>
    </location>
    <ligand>
        <name>NAD(+)</name>
        <dbReference type="ChEBI" id="CHEBI:57540"/>
    </ligand>
</feature>
<dbReference type="PANTHER" id="PTHR48075">
    <property type="entry name" value="3-HYDROXYACYL-COA DEHYDROGENASE FAMILY PROTEIN"/>
    <property type="match status" value="1"/>
</dbReference>
<evidence type="ECO:0000256" key="3">
    <source>
        <dbReference type="ARBA" id="ARBA00023002"/>
    </source>
</evidence>
<evidence type="ECO:0000256" key="2">
    <source>
        <dbReference type="ARBA" id="ARBA00009463"/>
    </source>
</evidence>
<dbReference type="InterPro" id="IPR006108">
    <property type="entry name" value="3HC_DH_C"/>
</dbReference>
<dbReference type="InterPro" id="IPR013328">
    <property type="entry name" value="6PGD_dom2"/>
</dbReference>
<dbReference type="PIRSF" id="PIRSF000105">
    <property type="entry name" value="HCDH"/>
    <property type="match status" value="1"/>
</dbReference>
<comment type="caution">
    <text evidence="8">The sequence shown here is derived from an EMBL/GenBank/DDBJ whole genome shotgun (WGS) entry which is preliminary data.</text>
</comment>
<dbReference type="OrthoDB" id="9771883at2"/>
<keyword evidence="9" id="KW-1185">Reference proteome</keyword>
<feature type="binding site" evidence="5">
    <location>
        <position position="97"/>
    </location>
    <ligand>
        <name>NAD(+)</name>
        <dbReference type="ChEBI" id="CHEBI:57540"/>
    </ligand>
</feature>
<evidence type="ECO:0000259" key="6">
    <source>
        <dbReference type="Pfam" id="PF00725"/>
    </source>
</evidence>
<dbReference type="InterPro" id="IPR006176">
    <property type="entry name" value="3-OHacyl-CoA_DH_NAD-bd"/>
</dbReference>
<keyword evidence="5" id="KW-0520">NAD</keyword>
<feature type="binding site" evidence="5">
    <location>
        <position position="37"/>
    </location>
    <ligand>
        <name>NAD(+)</name>
        <dbReference type="ChEBI" id="CHEBI:57540"/>
    </ligand>
</feature>
<dbReference type="GO" id="GO:0008691">
    <property type="term" value="F:3-hydroxybutyryl-CoA dehydrogenase activity"/>
    <property type="evidence" value="ECO:0007669"/>
    <property type="project" value="TreeGrafter"/>
</dbReference>
<comment type="similarity">
    <text evidence="2">Belongs to the 3-hydroxyacyl-CoA dehydrogenase family.</text>
</comment>
<feature type="binding site" evidence="5">
    <location>
        <position position="149"/>
    </location>
    <ligand>
        <name>NAD(+)</name>
        <dbReference type="ChEBI" id="CHEBI:57540"/>
    </ligand>
</feature>
<sequence length="290" mass="31017">MTDNGTVQKVAVIGGGVMGSGIAQLAATVGHEVRLVDVSPERLETALAAIGTSLDRFIRSGRLETDQREEILGRITPATRIPEAVEGVDVVVEAVLERLEVKHQVMTEVAAHAPAEAILGTNTSQLSITAIGSVLGEGASRVVGMHFFNPAVLMRLVELVKGLETSEDTLRRAEDFARSLGKETVVCLKDSPGFLTSRISAILRMEALHMLEEGLASPEDIDKAVRLAFNHPMGPLELGDFNGLDTYLDALTGLHAAHGERFRPPVVLRNMVAAGRLGRKSGRGFYDHGG</sequence>
<proteinExistence type="inferred from homology"/>
<evidence type="ECO:0000313" key="9">
    <source>
        <dbReference type="Proteomes" id="UP000315133"/>
    </source>
</evidence>
<dbReference type="GO" id="GO:0070403">
    <property type="term" value="F:NAD+ binding"/>
    <property type="evidence" value="ECO:0007669"/>
    <property type="project" value="InterPro"/>
</dbReference>
<gene>
    <name evidence="8" type="ORF">FB476_2700</name>
</gene>
<dbReference type="PANTHER" id="PTHR48075:SF5">
    <property type="entry name" value="3-HYDROXYBUTYRYL-COA DEHYDROGENASE"/>
    <property type="match status" value="1"/>
</dbReference>
<evidence type="ECO:0000256" key="1">
    <source>
        <dbReference type="ARBA" id="ARBA00005086"/>
    </source>
</evidence>
<dbReference type="Proteomes" id="UP000315133">
    <property type="component" value="Unassembled WGS sequence"/>
</dbReference>
<feature type="domain" description="3-hydroxyacyl-CoA dehydrogenase C-terminal" evidence="6">
    <location>
        <begin position="193"/>
        <end position="287"/>
    </location>
</feature>
<dbReference type="EMBL" id="VFPU01000001">
    <property type="protein sequence ID" value="TQM97775.1"/>
    <property type="molecule type" value="Genomic_DNA"/>
</dbReference>
<dbReference type="FunFam" id="3.40.50.720:FF:000009">
    <property type="entry name" value="Fatty oxidation complex, alpha subunit"/>
    <property type="match status" value="1"/>
</dbReference>
<organism evidence="8 9">
    <name type="scientific">Ornithinimicrobium humiphilum</name>
    <dbReference type="NCBI Taxonomy" id="125288"/>
    <lineage>
        <taxon>Bacteria</taxon>
        <taxon>Bacillati</taxon>
        <taxon>Actinomycetota</taxon>
        <taxon>Actinomycetes</taxon>
        <taxon>Micrococcales</taxon>
        <taxon>Ornithinimicrobiaceae</taxon>
        <taxon>Ornithinimicrobium</taxon>
    </lineage>
</organism>
<evidence type="ECO:0000256" key="4">
    <source>
        <dbReference type="PIRSR" id="PIRSR000105-1"/>
    </source>
</evidence>
<dbReference type="InterPro" id="IPR036291">
    <property type="entry name" value="NAD(P)-bd_dom_sf"/>
</dbReference>
<dbReference type="SUPFAM" id="SSF51735">
    <property type="entry name" value="NAD(P)-binding Rossmann-fold domains"/>
    <property type="match status" value="1"/>
</dbReference>